<proteinExistence type="predicted"/>
<name>A0A4Y2E5B2_ARAVE</name>
<dbReference type="EMBL" id="BGPR01000516">
    <property type="protein sequence ID" value="GBM24330.1"/>
    <property type="molecule type" value="Genomic_DNA"/>
</dbReference>
<dbReference type="PANTHER" id="PTHR45913:SF19">
    <property type="entry name" value="LOW QUALITY PROTEIN: ZINC FINGER BED DOMAIN-CONTAINING PROTEIN 5-LIKE"/>
    <property type="match status" value="1"/>
</dbReference>
<evidence type="ECO:0000313" key="2">
    <source>
        <dbReference type="Proteomes" id="UP000499080"/>
    </source>
</evidence>
<evidence type="ECO:0000313" key="1">
    <source>
        <dbReference type="EMBL" id="GBM24330.1"/>
    </source>
</evidence>
<gene>
    <name evidence="1" type="primary">ZMYM6_4</name>
    <name evidence="1" type="ORF">AVEN_202317_1</name>
</gene>
<dbReference type="AlphaFoldDB" id="A0A4Y2E5B2"/>
<dbReference type="PANTHER" id="PTHR45913">
    <property type="entry name" value="EPM2A-INTERACTING PROTEIN 1"/>
    <property type="match status" value="1"/>
</dbReference>
<protein>
    <submittedName>
        <fullName evidence="1">Zinc finger MYM-type protein 6</fullName>
    </submittedName>
</protein>
<sequence>MKLGAIDCSIHRQSLAAEPLTDSLKEILNQSAKVVSFIKSNSNNTRLFKSLCGDMGNLNTTLLLHREVRWLSRGNVLTRLFELRHEFLMFFEDHPFTLSSKFYESEWFQQLAYLSDIFS</sequence>
<dbReference type="Proteomes" id="UP000499080">
    <property type="component" value="Unassembled WGS sequence"/>
</dbReference>
<comment type="caution">
    <text evidence="1">The sequence shown here is derived from an EMBL/GenBank/DDBJ whole genome shotgun (WGS) entry which is preliminary data.</text>
</comment>
<keyword evidence="2" id="KW-1185">Reference proteome</keyword>
<reference evidence="1 2" key="1">
    <citation type="journal article" date="2019" name="Sci. Rep.">
        <title>Orb-weaving spider Araneus ventricosus genome elucidates the spidroin gene catalogue.</title>
        <authorList>
            <person name="Kono N."/>
            <person name="Nakamura H."/>
            <person name="Ohtoshi R."/>
            <person name="Moran D.A.P."/>
            <person name="Shinohara A."/>
            <person name="Yoshida Y."/>
            <person name="Fujiwara M."/>
            <person name="Mori M."/>
            <person name="Tomita M."/>
            <person name="Arakawa K."/>
        </authorList>
    </citation>
    <scope>NUCLEOTIDE SEQUENCE [LARGE SCALE GENOMIC DNA]</scope>
</reference>
<dbReference type="OrthoDB" id="6436647at2759"/>
<organism evidence="1 2">
    <name type="scientific">Araneus ventricosus</name>
    <name type="common">Orbweaver spider</name>
    <name type="synonym">Epeira ventricosa</name>
    <dbReference type="NCBI Taxonomy" id="182803"/>
    <lineage>
        <taxon>Eukaryota</taxon>
        <taxon>Metazoa</taxon>
        <taxon>Ecdysozoa</taxon>
        <taxon>Arthropoda</taxon>
        <taxon>Chelicerata</taxon>
        <taxon>Arachnida</taxon>
        <taxon>Araneae</taxon>
        <taxon>Araneomorphae</taxon>
        <taxon>Entelegynae</taxon>
        <taxon>Araneoidea</taxon>
        <taxon>Araneidae</taxon>
        <taxon>Araneus</taxon>
    </lineage>
</organism>
<accession>A0A4Y2E5B2</accession>